<gene>
    <name evidence="1" type="primary">Necator_chrIV.g14465</name>
    <name evidence="1" type="ORF">RB195_001171</name>
</gene>
<proteinExistence type="predicted"/>
<comment type="caution">
    <text evidence="1">The sequence shown here is derived from an EMBL/GenBank/DDBJ whole genome shotgun (WGS) entry which is preliminary data.</text>
</comment>
<evidence type="ECO:0000313" key="2">
    <source>
        <dbReference type="Proteomes" id="UP001303046"/>
    </source>
</evidence>
<evidence type="ECO:0000313" key="1">
    <source>
        <dbReference type="EMBL" id="KAK6748384.1"/>
    </source>
</evidence>
<organism evidence="1 2">
    <name type="scientific">Necator americanus</name>
    <name type="common">Human hookworm</name>
    <dbReference type="NCBI Taxonomy" id="51031"/>
    <lineage>
        <taxon>Eukaryota</taxon>
        <taxon>Metazoa</taxon>
        <taxon>Ecdysozoa</taxon>
        <taxon>Nematoda</taxon>
        <taxon>Chromadorea</taxon>
        <taxon>Rhabditida</taxon>
        <taxon>Rhabditina</taxon>
        <taxon>Rhabditomorpha</taxon>
        <taxon>Strongyloidea</taxon>
        <taxon>Ancylostomatidae</taxon>
        <taxon>Bunostominae</taxon>
        <taxon>Necator</taxon>
    </lineage>
</organism>
<accession>A0ABR1DD12</accession>
<reference evidence="1 2" key="1">
    <citation type="submission" date="2023-08" db="EMBL/GenBank/DDBJ databases">
        <title>A Necator americanus chromosomal reference genome.</title>
        <authorList>
            <person name="Ilik V."/>
            <person name="Petrzelkova K.J."/>
            <person name="Pardy F."/>
            <person name="Fuh T."/>
            <person name="Niatou-Singa F.S."/>
            <person name="Gouil Q."/>
            <person name="Baker L."/>
            <person name="Ritchie M.E."/>
            <person name="Jex A.R."/>
            <person name="Gazzola D."/>
            <person name="Li H."/>
            <person name="Toshio Fujiwara R."/>
            <person name="Zhan B."/>
            <person name="Aroian R.V."/>
            <person name="Pafco B."/>
            <person name="Schwarz E.M."/>
        </authorList>
    </citation>
    <scope>NUCLEOTIDE SEQUENCE [LARGE SCALE GENOMIC DNA]</scope>
    <source>
        <strain evidence="1 2">Aroian</strain>
        <tissue evidence="1">Whole animal</tissue>
    </source>
</reference>
<name>A0ABR1DD12_NECAM</name>
<sequence>MLKNDDSYERDIHQRCAEANSAFNSLIKCLWSISIANEVKLQVHPSTIPPMMYRSETWAAPSAVMEKLDCIKRRLFRRLLGYFWPKIEKNKDEYILCKFWLKIEQDGLGYGRG</sequence>
<dbReference type="Proteomes" id="UP001303046">
    <property type="component" value="Unassembled WGS sequence"/>
</dbReference>
<keyword evidence="2" id="KW-1185">Reference proteome</keyword>
<protein>
    <submittedName>
        <fullName evidence="1">Uncharacterized protein</fullName>
    </submittedName>
</protein>
<dbReference type="EMBL" id="JAVFWL010000004">
    <property type="protein sequence ID" value="KAK6748384.1"/>
    <property type="molecule type" value="Genomic_DNA"/>
</dbReference>